<evidence type="ECO:0000256" key="1">
    <source>
        <dbReference type="ARBA" id="ARBA00009744"/>
    </source>
</evidence>
<reference evidence="3 4" key="1">
    <citation type="submission" date="2024-02" db="EMBL/GenBank/DDBJ databases">
        <authorList>
            <person name="Vignale AGUSTIN F."/>
            <person name="Sosa J E."/>
            <person name="Modenutti C."/>
        </authorList>
    </citation>
    <scope>NUCLEOTIDE SEQUENCE [LARGE SCALE GENOMIC DNA]</scope>
</reference>
<keyword evidence="4" id="KW-1185">Reference proteome</keyword>
<gene>
    <name evidence="3" type="ORF">ILEXP_LOCUS28944</name>
</gene>
<organism evidence="3 4">
    <name type="scientific">Ilex paraguariensis</name>
    <name type="common">yerba mate</name>
    <dbReference type="NCBI Taxonomy" id="185542"/>
    <lineage>
        <taxon>Eukaryota</taxon>
        <taxon>Viridiplantae</taxon>
        <taxon>Streptophyta</taxon>
        <taxon>Embryophyta</taxon>
        <taxon>Tracheophyta</taxon>
        <taxon>Spermatophyta</taxon>
        <taxon>Magnoliopsida</taxon>
        <taxon>eudicotyledons</taxon>
        <taxon>Gunneridae</taxon>
        <taxon>Pentapetalae</taxon>
        <taxon>asterids</taxon>
        <taxon>campanulids</taxon>
        <taxon>Aquifoliales</taxon>
        <taxon>Aquifoliaceae</taxon>
        <taxon>Ilex</taxon>
    </lineage>
</organism>
<evidence type="ECO:0000259" key="2">
    <source>
        <dbReference type="Pfam" id="PF00407"/>
    </source>
</evidence>
<dbReference type="InterPro" id="IPR000916">
    <property type="entry name" value="Bet_v_I/MLP"/>
</dbReference>
<dbReference type="SUPFAM" id="SSF55961">
    <property type="entry name" value="Bet v1-like"/>
    <property type="match status" value="1"/>
</dbReference>
<dbReference type="PANTHER" id="PTHR31213">
    <property type="entry name" value="OS08G0374000 PROTEIN-RELATED"/>
    <property type="match status" value="1"/>
</dbReference>
<accession>A0ABC8SSM3</accession>
<comment type="caution">
    <text evidence="3">The sequence shown here is derived from an EMBL/GenBank/DDBJ whole genome shotgun (WGS) entry which is preliminary data.</text>
</comment>
<evidence type="ECO:0000313" key="4">
    <source>
        <dbReference type="Proteomes" id="UP001642360"/>
    </source>
</evidence>
<dbReference type="EMBL" id="CAUOFW020003480">
    <property type="protein sequence ID" value="CAK9160207.1"/>
    <property type="molecule type" value="Genomic_DNA"/>
</dbReference>
<proteinExistence type="inferred from homology"/>
<sequence length="155" mass="16987">MLKEAKTQAKAQVGIEALWRALAKNLWVIIPRVIPNLVKDAEMIEGDGGLGTVFLFNFGSGVSNSISYQKEKIVELDESLHQIGLKVIEGGHLNLGFASYKTTFQLTAIGESETLVGFKVVYETETEETHIPGETSKSALAFINCLENYLLNQGL</sequence>
<dbReference type="Pfam" id="PF00407">
    <property type="entry name" value="Bet_v_1"/>
    <property type="match status" value="1"/>
</dbReference>
<dbReference type="CDD" id="cd07816">
    <property type="entry name" value="Bet_v1-like"/>
    <property type="match status" value="1"/>
</dbReference>
<name>A0ABC8SSM3_9AQUA</name>
<dbReference type="InterPro" id="IPR023393">
    <property type="entry name" value="START-like_dom_sf"/>
</dbReference>
<feature type="domain" description="Bet v I/Major latex protein" evidence="2">
    <location>
        <begin position="29"/>
        <end position="152"/>
    </location>
</feature>
<comment type="similarity">
    <text evidence="1">Belongs to the BetVI family.</text>
</comment>
<dbReference type="Gene3D" id="3.30.530.20">
    <property type="match status" value="1"/>
</dbReference>
<dbReference type="FunFam" id="3.30.530.20:FF:000007">
    <property type="entry name" value="Major pollen allergen Bet v 1-A"/>
    <property type="match status" value="1"/>
</dbReference>
<dbReference type="InterPro" id="IPR050279">
    <property type="entry name" value="Plant_def-hormone_signal"/>
</dbReference>
<evidence type="ECO:0000313" key="3">
    <source>
        <dbReference type="EMBL" id="CAK9160207.1"/>
    </source>
</evidence>
<dbReference type="PANTHER" id="PTHR31213:SF64">
    <property type="entry name" value="PHYTOHORMONE-BINDING PROTEIN"/>
    <property type="match status" value="1"/>
</dbReference>
<dbReference type="Proteomes" id="UP001642360">
    <property type="component" value="Unassembled WGS sequence"/>
</dbReference>
<dbReference type="AlphaFoldDB" id="A0ABC8SSM3"/>
<protein>
    <recommendedName>
        <fullName evidence="2">Bet v I/Major latex protein domain-containing protein</fullName>
    </recommendedName>
</protein>